<organism evidence="8">
    <name type="scientific">marine sediment metagenome</name>
    <dbReference type="NCBI Taxonomy" id="412755"/>
    <lineage>
        <taxon>unclassified sequences</taxon>
        <taxon>metagenomes</taxon>
        <taxon>ecological metagenomes</taxon>
    </lineage>
</organism>
<keyword evidence="4 7" id="KW-0812">Transmembrane</keyword>
<comment type="caution">
    <text evidence="8">The sequence shown here is derived from an EMBL/GenBank/DDBJ whole genome shotgun (WGS) entry which is preliminary data.</text>
</comment>
<keyword evidence="6 7" id="KW-0472">Membrane</keyword>
<keyword evidence="2" id="KW-0813">Transport</keyword>
<dbReference type="GO" id="GO:0005886">
    <property type="term" value="C:plasma membrane"/>
    <property type="evidence" value="ECO:0007669"/>
    <property type="project" value="UniProtKB-SubCell"/>
</dbReference>
<keyword evidence="3" id="KW-1003">Cell membrane</keyword>
<evidence type="ECO:0000256" key="6">
    <source>
        <dbReference type="ARBA" id="ARBA00023136"/>
    </source>
</evidence>
<accession>X0Y057</accession>
<sequence>MRSVQFRLSMMMFLQFFVWGAWFATLGKCLADNGLGAFGGGAYGSAPLAAIIAPLFLGLIADRFFPSQIV</sequence>
<evidence type="ECO:0000256" key="5">
    <source>
        <dbReference type="ARBA" id="ARBA00022989"/>
    </source>
</evidence>
<evidence type="ECO:0008006" key="9">
    <source>
        <dbReference type="Google" id="ProtNLM"/>
    </source>
</evidence>
<dbReference type="PANTHER" id="PTHR23522:SF4">
    <property type="entry name" value="NUCLEOSIDE PERMEASE NUPG-RELATED"/>
    <property type="match status" value="1"/>
</dbReference>
<evidence type="ECO:0000256" key="1">
    <source>
        <dbReference type="ARBA" id="ARBA00004651"/>
    </source>
</evidence>
<dbReference type="EMBL" id="BARS01058935">
    <property type="protein sequence ID" value="GAG42188.1"/>
    <property type="molecule type" value="Genomic_DNA"/>
</dbReference>
<dbReference type="AlphaFoldDB" id="X0Y057"/>
<evidence type="ECO:0000256" key="4">
    <source>
        <dbReference type="ARBA" id="ARBA00022692"/>
    </source>
</evidence>
<feature type="transmembrane region" description="Helical" evidence="7">
    <location>
        <begin position="41"/>
        <end position="61"/>
    </location>
</feature>
<protein>
    <recommendedName>
        <fullName evidence="9">MFS transporter</fullName>
    </recommendedName>
</protein>
<keyword evidence="5 7" id="KW-1133">Transmembrane helix</keyword>
<comment type="subcellular location">
    <subcellularLocation>
        <location evidence="1">Cell membrane</location>
        <topology evidence="1">Multi-pass membrane protein</topology>
    </subcellularLocation>
</comment>
<evidence type="ECO:0000256" key="3">
    <source>
        <dbReference type="ARBA" id="ARBA00022475"/>
    </source>
</evidence>
<dbReference type="PANTHER" id="PTHR23522">
    <property type="entry name" value="BLL5896 PROTEIN"/>
    <property type="match status" value="1"/>
</dbReference>
<proteinExistence type="predicted"/>
<evidence type="ECO:0000256" key="2">
    <source>
        <dbReference type="ARBA" id="ARBA00022448"/>
    </source>
</evidence>
<name>X0Y057_9ZZZZ</name>
<evidence type="ECO:0000313" key="8">
    <source>
        <dbReference type="EMBL" id="GAG42188.1"/>
    </source>
</evidence>
<feature type="non-terminal residue" evidence="8">
    <location>
        <position position="70"/>
    </location>
</feature>
<dbReference type="InterPro" id="IPR004740">
    <property type="entry name" value="Nuc_H_symport"/>
</dbReference>
<evidence type="ECO:0000256" key="7">
    <source>
        <dbReference type="SAM" id="Phobius"/>
    </source>
</evidence>
<dbReference type="GO" id="GO:0015213">
    <property type="term" value="F:uridine transmembrane transporter activity"/>
    <property type="evidence" value="ECO:0007669"/>
    <property type="project" value="TreeGrafter"/>
</dbReference>
<dbReference type="GO" id="GO:0015212">
    <property type="term" value="F:cytidine transmembrane transporter activity"/>
    <property type="evidence" value="ECO:0007669"/>
    <property type="project" value="TreeGrafter"/>
</dbReference>
<gene>
    <name evidence="8" type="ORF">S01H1_85669</name>
</gene>
<reference evidence="8" key="1">
    <citation type="journal article" date="2014" name="Front. Microbiol.">
        <title>High frequency of phylogenetically diverse reductive dehalogenase-homologous genes in deep subseafloor sedimentary metagenomes.</title>
        <authorList>
            <person name="Kawai M."/>
            <person name="Futagami T."/>
            <person name="Toyoda A."/>
            <person name="Takaki Y."/>
            <person name="Nishi S."/>
            <person name="Hori S."/>
            <person name="Arai W."/>
            <person name="Tsubouchi T."/>
            <person name="Morono Y."/>
            <person name="Uchiyama I."/>
            <person name="Ito T."/>
            <person name="Fujiyama A."/>
            <person name="Inagaki F."/>
            <person name="Takami H."/>
        </authorList>
    </citation>
    <scope>NUCLEOTIDE SEQUENCE</scope>
    <source>
        <strain evidence="8">Expedition CK06-06</strain>
    </source>
</reference>
<dbReference type="Pfam" id="PF03825">
    <property type="entry name" value="Nuc_H_symport"/>
    <property type="match status" value="1"/>
</dbReference>